<feature type="region of interest" description="Disordered" evidence="1">
    <location>
        <begin position="97"/>
        <end position="123"/>
    </location>
</feature>
<evidence type="ECO:0000313" key="4">
    <source>
        <dbReference type="Proteomes" id="UP001562357"/>
    </source>
</evidence>
<feature type="chain" id="PRO_5046022593" evidence="2">
    <location>
        <begin position="25"/>
        <end position="147"/>
    </location>
</feature>
<evidence type="ECO:0000256" key="1">
    <source>
        <dbReference type="SAM" id="MobiDB-lite"/>
    </source>
</evidence>
<proteinExistence type="predicted"/>
<keyword evidence="2" id="KW-0732">Signal</keyword>
<dbReference type="EMBL" id="BAAFGZ010000188">
    <property type="protein sequence ID" value="GAB0136377.1"/>
    <property type="molecule type" value="Genomic_DNA"/>
</dbReference>
<feature type="compositionally biased region" description="Low complexity" evidence="1">
    <location>
        <begin position="110"/>
        <end position="123"/>
    </location>
</feature>
<evidence type="ECO:0000256" key="2">
    <source>
        <dbReference type="SAM" id="SignalP"/>
    </source>
</evidence>
<keyword evidence="4" id="KW-1185">Reference proteome</keyword>
<name>A0ABQ0CSF6_9HYPO</name>
<sequence>MRTMATPWAVLAVLAVLAVSAASAASAVPAAPDEASVIATEPSTNITTVTVIPPPLSTGHTAPYHGNTTVVVPSCSAPYPISSTVSGSPIPSANWTGTHTTATGLPPVPTASNTGAPTAPPTAGATMNAQNSFLAIGIAVVMAALTL</sequence>
<accession>A0ABQ0CSF6</accession>
<feature type="signal peptide" evidence="2">
    <location>
        <begin position="1"/>
        <end position="24"/>
    </location>
</feature>
<protein>
    <submittedName>
        <fullName evidence="3">Uncharacterized protein</fullName>
    </submittedName>
</protein>
<reference evidence="4" key="1">
    <citation type="submission" date="2024-06" db="EMBL/GenBank/DDBJ databases">
        <title>Draft Genome Sequences of Epichloe bromicola Strains Isolated from Elymus ciliaris.</title>
        <authorList>
            <consortium name="Epichloe bromicola genome sequencing consortium"/>
            <person name="Miura A."/>
            <person name="Imano S."/>
            <person name="Ashida A."/>
            <person name="Sato I."/>
            <person name="Chiba S."/>
            <person name="Tanaka A."/>
            <person name="Camagna M."/>
            <person name="Takemoto D."/>
        </authorList>
    </citation>
    <scope>NUCLEOTIDE SEQUENCE [LARGE SCALE GENOMIC DNA]</scope>
    <source>
        <strain evidence="4">DP</strain>
    </source>
</reference>
<gene>
    <name evidence="3" type="primary">g4678</name>
    <name evidence="3" type="ORF">EsDP_00004678</name>
</gene>
<dbReference type="Proteomes" id="UP001562357">
    <property type="component" value="Unassembled WGS sequence"/>
</dbReference>
<evidence type="ECO:0000313" key="3">
    <source>
        <dbReference type="EMBL" id="GAB0136377.1"/>
    </source>
</evidence>
<comment type="caution">
    <text evidence="3">The sequence shown here is derived from an EMBL/GenBank/DDBJ whole genome shotgun (WGS) entry which is preliminary data.</text>
</comment>
<organism evidence="3 4">
    <name type="scientific">Epichloe bromicola</name>
    <dbReference type="NCBI Taxonomy" id="79588"/>
    <lineage>
        <taxon>Eukaryota</taxon>
        <taxon>Fungi</taxon>
        <taxon>Dikarya</taxon>
        <taxon>Ascomycota</taxon>
        <taxon>Pezizomycotina</taxon>
        <taxon>Sordariomycetes</taxon>
        <taxon>Hypocreomycetidae</taxon>
        <taxon>Hypocreales</taxon>
        <taxon>Clavicipitaceae</taxon>
        <taxon>Epichloe</taxon>
    </lineage>
</organism>